<gene>
    <name evidence="7" type="ORF">GCM10010170_020450</name>
</gene>
<keyword evidence="2 5" id="KW-0812">Transmembrane</keyword>
<evidence type="ECO:0000256" key="1">
    <source>
        <dbReference type="ARBA" id="ARBA00004141"/>
    </source>
</evidence>
<feature type="transmembrane region" description="Helical" evidence="5">
    <location>
        <begin position="37"/>
        <end position="57"/>
    </location>
</feature>
<proteinExistence type="predicted"/>
<dbReference type="Proteomes" id="UP001501444">
    <property type="component" value="Unassembled WGS sequence"/>
</dbReference>
<evidence type="ECO:0000259" key="6">
    <source>
        <dbReference type="Pfam" id="PF07291"/>
    </source>
</evidence>
<keyword evidence="3 5" id="KW-1133">Transmembrane helix</keyword>
<evidence type="ECO:0000256" key="5">
    <source>
        <dbReference type="SAM" id="Phobius"/>
    </source>
</evidence>
<dbReference type="InterPro" id="IPR009908">
    <property type="entry name" value="Methylamine_util_MauE"/>
</dbReference>
<accession>A0ABP5SU08</accession>
<feature type="transmembrane region" description="Helical" evidence="5">
    <location>
        <begin position="69"/>
        <end position="92"/>
    </location>
</feature>
<sequence length="193" mass="19917">MVILSWLIACAVAAVFVVGGVEKLRVRSAFARTLSELGLPAPLVPVLSLLVPIAELATSAGLMLAPAAAWPAAGVAALGAAFALAGLLGLRARQPVACSCLGAATNAYLGRRQLVLLPGWLAAAAVLRLAPPRWSVLEGLQLLALVVVASSSLHAVKVVKAWRTDSAYRRAIEESSEVRADMVVGLHTIKGTS</sequence>
<evidence type="ECO:0000256" key="2">
    <source>
        <dbReference type="ARBA" id="ARBA00022692"/>
    </source>
</evidence>
<comment type="caution">
    <text evidence="7">The sequence shown here is derived from an EMBL/GenBank/DDBJ whole genome shotgun (WGS) entry which is preliminary data.</text>
</comment>
<protein>
    <recommendedName>
        <fullName evidence="6">Methylamine utilisation protein MauE domain-containing protein</fullName>
    </recommendedName>
</protein>
<evidence type="ECO:0000256" key="3">
    <source>
        <dbReference type="ARBA" id="ARBA00022989"/>
    </source>
</evidence>
<keyword evidence="4 5" id="KW-0472">Membrane</keyword>
<name>A0ABP5SU08_9ACTN</name>
<evidence type="ECO:0000313" key="7">
    <source>
        <dbReference type="EMBL" id="GAA2338647.1"/>
    </source>
</evidence>
<feature type="domain" description="Methylamine utilisation protein MauE" evidence="6">
    <location>
        <begin position="1"/>
        <end position="118"/>
    </location>
</feature>
<dbReference type="Pfam" id="PF07291">
    <property type="entry name" value="MauE"/>
    <property type="match status" value="1"/>
</dbReference>
<evidence type="ECO:0000313" key="8">
    <source>
        <dbReference type="Proteomes" id="UP001501444"/>
    </source>
</evidence>
<dbReference type="EMBL" id="BAAARV010000018">
    <property type="protein sequence ID" value="GAA2338647.1"/>
    <property type="molecule type" value="Genomic_DNA"/>
</dbReference>
<dbReference type="RefSeq" id="WP_344612048.1">
    <property type="nucleotide sequence ID" value="NZ_BAAARV010000018.1"/>
</dbReference>
<organism evidence="7 8">
    <name type="scientific">Dactylosporangium salmoneum</name>
    <dbReference type="NCBI Taxonomy" id="53361"/>
    <lineage>
        <taxon>Bacteria</taxon>
        <taxon>Bacillati</taxon>
        <taxon>Actinomycetota</taxon>
        <taxon>Actinomycetes</taxon>
        <taxon>Micromonosporales</taxon>
        <taxon>Micromonosporaceae</taxon>
        <taxon>Dactylosporangium</taxon>
    </lineage>
</organism>
<keyword evidence="8" id="KW-1185">Reference proteome</keyword>
<comment type="subcellular location">
    <subcellularLocation>
        <location evidence="1">Membrane</location>
        <topology evidence="1">Multi-pass membrane protein</topology>
    </subcellularLocation>
</comment>
<reference evidence="8" key="1">
    <citation type="journal article" date="2019" name="Int. J. Syst. Evol. Microbiol.">
        <title>The Global Catalogue of Microorganisms (GCM) 10K type strain sequencing project: providing services to taxonomists for standard genome sequencing and annotation.</title>
        <authorList>
            <consortium name="The Broad Institute Genomics Platform"/>
            <consortium name="The Broad Institute Genome Sequencing Center for Infectious Disease"/>
            <person name="Wu L."/>
            <person name="Ma J."/>
        </authorList>
    </citation>
    <scope>NUCLEOTIDE SEQUENCE [LARGE SCALE GENOMIC DNA]</scope>
    <source>
        <strain evidence="8">JCM 3272</strain>
    </source>
</reference>
<feature type="transmembrane region" description="Helical" evidence="5">
    <location>
        <begin position="6"/>
        <end position="25"/>
    </location>
</feature>
<evidence type="ECO:0000256" key="4">
    <source>
        <dbReference type="ARBA" id="ARBA00023136"/>
    </source>
</evidence>